<gene>
    <name evidence="2" type="ORF">Ccrd_025388</name>
</gene>
<dbReference type="Proteomes" id="UP000243975">
    <property type="component" value="Unassembled WGS sequence"/>
</dbReference>
<feature type="region of interest" description="Disordered" evidence="1">
    <location>
        <begin position="47"/>
        <end position="116"/>
    </location>
</feature>
<sequence>MAKSMRSKKEKRLRAIRREMVQPLYEKKDEAKFAALEAALNAPKLPVRTRPDETASMDVSAAATTTTSSNADMADVEMDEGSSRKSLKPIGRRLKKKLKLSKRKYRGKGKIRKKNI</sequence>
<dbReference type="AlphaFoldDB" id="A0A103XAY3"/>
<reference evidence="2 3" key="1">
    <citation type="journal article" date="2016" name="Sci. Rep.">
        <title>The genome sequence of the outbreeding globe artichoke constructed de novo incorporating a phase-aware low-pass sequencing strategy of F1 progeny.</title>
        <authorList>
            <person name="Scaglione D."/>
            <person name="Reyes-Chin-Wo S."/>
            <person name="Acquadro A."/>
            <person name="Froenicke L."/>
            <person name="Portis E."/>
            <person name="Beitel C."/>
            <person name="Tirone M."/>
            <person name="Mauro R."/>
            <person name="Lo Monaco A."/>
            <person name="Mauromicale G."/>
            <person name="Faccioli P."/>
            <person name="Cattivelli L."/>
            <person name="Rieseberg L."/>
            <person name="Michelmore R."/>
            <person name="Lanteri S."/>
        </authorList>
    </citation>
    <scope>NUCLEOTIDE SEQUENCE [LARGE SCALE GENOMIC DNA]</scope>
    <source>
        <strain evidence="2">2C</strain>
    </source>
</reference>
<evidence type="ECO:0000313" key="2">
    <source>
        <dbReference type="EMBL" id="KVH87381.1"/>
    </source>
</evidence>
<keyword evidence="3" id="KW-1185">Reference proteome</keyword>
<feature type="compositionally biased region" description="Basic residues" evidence="1">
    <location>
        <begin position="85"/>
        <end position="116"/>
    </location>
</feature>
<feature type="compositionally biased region" description="Low complexity" evidence="1">
    <location>
        <begin position="54"/>
        <end position="73"/>
    </location>
</feature>
<proteinExistence type="predicted"/>
<organism evidence="2 3">
    <name type="scientific">Cynara cardunculus var. scolymus</name>
    <name type="common">Globe artichoke</name>
    <name type="synonym">Cynara scolymus</name>
    <dbReference type="NCBI Taxonomy" id="59895"/>
    <lineage>
        <taxon>Eukaryota</taxon>
        <taxon>Viridiplantae</taxon>
        <taxon>Streptophyta</taxon>
        <taxon>Embryophyta</taxon>
        <taxon>Tracheophyta</taxon>
        <taxon>Spermatophyta</taxon>
        <taxon>Magnoliopsida</taxon>
        <taxon>eudicotyledons</taxon>
        <taxon>Gunneridae</taxon>
        <taxon>Pentapetalae</taxon>
        <taxon>asterids</taxon>
        <taxon>campanulids</taxon>
        <taxon>Asterales</taxon>
        <taxon>Asteraceae</taxon>
        <taxon>Carduoideae</taxon>
        <taxon>Cardueae</taxon>
        <taxon>Carduinae</taxon>
        <taxon>Cynara</taxon>
    </lineage>
</organism>
<dbReference type="Gramene" id="KVH87381">
    <property type="protein sequence ID" value="KVH87381"/>
    <property type="gene ID" value="Ccrd_025388"/>
</dbReference>
<protein>
    <submittedName>
        <fullName evidence="2">Uncharacterized protein</fullName>
    </submittedName>
</protein>
<comment type="caution">
    <text evidence="2">The sequence shown here is derived from an EMBL/GenBank/DDBJ whole genome shotgun (WGS) entry which is preliminary data.</text>
</comment>
<dbReference type="STRING" id="59895.A0A103XAY3"/>
<dbReference type="EMBL" id="LEKV01006297">
    <property type="protein sequence ID" value="KVH87381.1"/>
    <property type="molecule type" value="Genomic_DNA"/>
</dbReference>
<dbReference type="OMA" id="QMEIEPV"/>
<dbReference type="PANTHER" id="PTHR36320:SF1">
    <property type="entry name" value="OS04G0611300 PROTEIN"/>
    <property type="match status" value="1"/>
</dbReference>
<evidence type="ECO:0000313" key="3">
    <source>
        <dbReference type="Proteomes" id="UP000243975"/>
    </source>
</evidence>
<name>A0A103XAY3_CYNCS</name>
<dbReference type="PANTHER" id="PTHR36320">
    <property type="entry name" value="OS04G0611300 PROTEIN"/>
    <property type="match status" value="1"/>
</dbReference>
<evidence type="ECO:0000256" key="1">
    <source>
        <dbReference type="SAM" id="MobiDB-lite"/>
    </source>
</evidence>
<accession>A0A103XAY3</accession>